<evidence type="ECO:0000256" key="2">
    <source>
        <dbReference type="SAM" id="Phobius"/>
    </source>
</evidence>
<dbReference type="AlphaFoldDB" id="A0A8H6XRJ6"/>
<feature type="compositionally biased region" description="Low complexity" evidence="1">
    <location>
        <begin position="326"/>
        <end position="338"/>
    </location>
</feature>
<accession>A0A8H6XRJ6</accession>
<feature type="compositionally biased region" description="Polar residues" evidence="1">
    <location>
        <begin position="382"/>
        <end position="398"/>
    </location>
</feature>
<name>A0A8H6XRJ6_9AGAR</name>
<feature type="signal peptide" evidence="3">
    <location>
        <begin position="1"/>
        <end position="18"/>
    </location>
</feature>
<keyword evidence="5" id="KW-1185">Reference proteome</keyword>
<feature type="chain" id="PRO_5034441641" evidence="3">
    <location>
        <begin position="19"/>
        <end position="426"/>
    </location>
</feature>
<reference evidence="4" key="1">
    <citation type="submission" date="2020-05" db="EMBL/GenBank/DDBJ databases">
        <title>Mycena genomes resolve the evolution of fungal bioluminescence.</title>
        <authorList>
            <person name="Tsai I.J."/>
        </authorList>
    </citation>
    <scope>NUCLEOTIDE SEQUENCE</scope>
    <source>
        <strain evidence="4">CCC161011</strain>
    </source>
</reference>
<dbReference type="EMBL" id="JACAZI010000014">
    <property type="protein sequence ID" value="KAF7345035.1"/>
    <property type="molecule type" value="Genomic_DNA"/>
</dbReference>
<evidence type="ECO:0000256" key="3">
    <source>
        <dbReference type="SAM" id="SignalP"/>
    </source>
</evidence>
<feature type="compositionally biased region" description="Low complexity" evidence="1">
    <location>
        <begin position="228"/>
        <end position="249"/>
    </location>
</feature>
<dbReference type="OrthoDB" id="2758521at2759"/>
<feature type="compositionally biased region" description="Polar residues" evidence="1">
    <location>
        <begin position="344"/>
        <end position="373"/>
    </location>
</feature>
<evidence type="ECO:0000256" key="1">
    <source>
        <dbReference type="SAM" id="MobiDB-lite"/>
    </source>
</evidence>
<dbReference type="CDD" id="cd12087">
    <property type="entry name" value="TM_EGFR-like"/>
    <property type="match status" value="1"/>
</dbReference>
<comment type="caution">
    <text evidence="4">The sequence shown here is derived from an EMBL/GenBank/DDBJ whole genome shotgun (WGS) entry which is preliminary data.</text>
</comment>
<feature type="transmembrane region" description="Helical" evidence="2">
    <location>
        <begin position="284"/>
        <end position="309"/>
    </location>
</feature>
<feature type="compositionally biased region" description="Polar residues" evidence="1">
    <location>
        <begin position="250"/>
        <end position="269"/>
    </location>
</feature>
<keyword evidence="2" id="KW-0812">Transmembrane</keyword>
<sequence>MISRPSLIALYALAQALACLSTITNRTIDDFSGDAVTGALPTYSPPNKWNVVVNSNCTTCYAQPDASRAVDHSWHDTTVPAGLTYAVTLKFTGTAIYFFGIVPNTIPNTQTFVNLTFTLDGSFTGAYTHVPDKTSTQILYSVPMLAKEGLSNDAHVLVAEVQSASLLLFDSATYTFDDGKPDAPPVSPVSGPSAVIPPPSSTSKSTALIGPSTSGAVSSVPVGISGSSTASSLSTGTSSGTSSLPTTNTVQVIPTASGVSGQDNTNQTVTGGGASAAASSGSHFPVAIVAGAVGGAVIVALLAFAIVWFRRRRYHTLPRIEAFPSQISQSSPTSPYSRPETRESSFLQNSTHPSYSTREVSYLQGSTQPSYSRPDTRASDYPENSTQAPLSPVGTSTALPPYTPRDPPENNSTTSLLTGKSHYNGT</sequence>
<evidence type="ECO:0000313" key="5">
    <source>
        <dbReference type="Proteomes" id="UP000620124"/>
    </source>
</evidence>
<organism evidence="4 5">
    <name type="scientific">Mycena venus</name>
    <dbReference type="NCBI Taxonomy" id="2733690"/>
    <lineage>
        <taxon>Eukaryota</taxon>
        <taxon>Fungi</taxon>
        <taxon>Dikarya</taxon>
        <taxon>Basidiomycota</taxon>
        <taxon>Agaricomycotina</taxon>
        <taxon>Agaricomycetes</taxon>
        <taxon>Agaricomycetidae</taxon>
        <taxon>Agaricales</taxon>
        <taxon>Marasmiineae</taxon>
        <taxon>Mycenaceae</taxon>
        <taxon>Mycena</taxon>
    </lineage>
</organism>
<protein>
    <submittedName>
        <fullName evidence="4">Uncharacterized protein</fullName>
    </submittedName>
</protein>
<feature type="region of interest" description="Disordered" evidence="1">
    <location>
        <begin position="179"/>
        <end position="209"/>
    </location>
</feature>
<gene>
    <name evidence="4" type="ORF">MVEN_01666300</name>
</gene>
<keyword evidence="2" id="KW-1133">Transmembrane helix</keyword>
<feature type="region of interest" description="Disordered" evidence="1">
    <location>
        <begin position="326"/>
        <end position="426"/>
    </location>
</feature>
<keyword evidence="3" id="KW-0732">Signal</keyword>
<feature type="region of interest" description="Disordered" evidence="1">
    <location>
        <begin position="228"/>
        <end position="277"/>
    </location>
</feature>
<proteinExistence type="predicted"/>
<feature type="compositionally biased region" description="Polar residues" evidence="1">
    <location>
        <begin position="409"/>
        <end position="426"/>
    </location>
</feature>
<keyword evidence="2" id="KW-0472">Membrane</keyword>
<dbReference type="Proteomes" id="UP000620124">
    <property type="component" value="Unassembled WGS sequence"/>
</dbReference>
<evidence type="ECO:0000313" key="4">
    <source>
        <dbReference type="EMBL" id="KAF7345035.1"/>
    </source>
</evidence>